<dbReference type="EMBL" id="JASBWS010000016">
    <property type="protein sequence ID" value="KAJ9112186.1"/>
    <property type="molecule type" value="Genomic_DNA"/>
</dbReference>
<dbReference type="Proteomes" id="UP001230649">
    <property type="component" value="Unassembled WGS sequence"/>
</dbReference>
<reference evidence="1" key="1">
    <citation type="submission" date="2023-04" db="EMBL/GenBank/DDBJ databases">
        <title>Draft Genome sequencing of Naganishia species isolated from polar environments using Oxford Nanopore Technology.</title>
        <authorList>
            <person name="Leo P."/>
            <person name="Venkateswaran K."/>
        </authorList>
    </citation>
    <scope>NUCLEOTIDE SEQUENCE</scope>
    <source>
        <strain evidence="1">MNA-CCFEE 5262</strain>
    </source>
</reference>
<sequence>MPGLRPNTLLSIASRSSVNARHLVLRTPARSRVSSRPPTFGTNLAARPQLMHYQCTVRAQSTHVTSAFDPLNPQVETDEFGLPLSPIPLPADILNPPPTRITSAQLQRLHKLAAIAPPPVGSQDEAEMLRGLEGLLGLMDQVKKVELDHELVRGTEESDDGQQRKEAIRRLLASGSYADPNDVFDGSRIDEELPMEDEIPGHEAVVGKDLLAWRSRPMER</sequence>
<keyword evidence="2" id="KW-1185">Reference proteome</keyword>
<name>A0ACC2WM85_9TREE</name>
<evidence type="ECO:0000313" key="2">
    <source>
        <dbReference type="Proteomes" id="UP001230649"/>
    </source>
</evidence>
<protein>
    <submittedName>
        <fullName evidence="1">Uncharacterized protein</fullName>
    </submittedName>
</protein>
<accession>A0ACC2WM85</accession>
<gene>
    <name evidence="1" type="ORF">QFC20_002367</name>
</gene>
<proteinExistence type="predicted"/>
<comment type="caution">
    <text evidence="1">The sequence shown here is derived from an EMBL/GenBank/DDBJ whole genome shotgun (WGS) entry which is preliminary data.</text>
</comment>
<evidence type="ECO:0000313" key="1">
    <source>
        <dbReference type="EMBL" id="KAJ9112186.1"/>
    </source>
</evidence>
<organism evidence="1 2">
    <name type="scientific">Naganishia adeliensis</name>
    <dbReference type="NCBI Taxonomy" id="92952"/>
    <lineage>
        <taxon>Eukaryota</taxon>
        <taxon>Fungi</taxon>
        <taxon>Dikarya</taxon>
        <taxon>Basidiomycota</taxon>
        <taxon>Agaricomycotina</taxon>
        <taxon>Tremellomycetes</taxon>
        <taxon>Filobasidiales</taxon>
        <taxon>Filobasidiaceae</taxon>
        <taxon>Naganishia</taxon>
    </lineage>
</organism>